<reference evidence="3" key="1">
    <citation type="submission" date="2024-07" db="EMBL/GenBank/DDBJ databases">
        <title>Two chromosome-level genome assemblies of Korean endemic species Abeliophyllum distichum and Forsythia ovata (Oleaceae).</title>
        <authorList>
            <person name="Jang H."/>
        </authorList>
    </citation>
    <scope>NUCLEOTIDE SEQUENCE [LARGE SCALE GENOMIC DNA]</scope>
</reference>
<accession>A0ABD1QTZ9</accession>
<feature type="compositionally biased region" description="Pro residues" evidence="1">
    <location>
        <begin position="31"/>
        <end position="45"/>
    </location>
</feature>
<comment type="caution">
    <text evidence="2">The sequence shown here is derived from an EMBL/GenBank/DDBJ whole genome shotgun (WGS) entry which is preliminary data.</text>
</comment>
<dbReference type="AlphaFoldDB" id="A0ABD1QTZ9"/>
<proteinExistence type="predicted"/>
<feature type="region of interest" description="Disordered" evidence="1">
    <location>
        <begin position="499"/>
        <end position="531"/>
    </location>
</feature>
<protein>
    <submittedName>
        <fullName evidence="2">Nucleoporin-related</fullName>
    </submittedName>
</protein>
<keyword evidence="3" id="KW-1185">Reference proteome</keyword>
<dbReference type="PANTHER" id="PTHR33416">
    <property type="entry name" value="NUCLEAR PORE COMPLEX PROTEIN NUP1"/>
    <property type="match status" value="1"/>
</dbReference>
<feature type="compositionally biased region" description="Basic and acidic residues" evidence="1">
    <location>
        <begin position="499"/>
        <end position="513"/>
    </location>
</feature>
<dbReference type="Proteomes" id="UP001604336">
    <property type="component" value="Unassembled WGS sequence"/>
</dbReference>
<feature type="region of interest" description="Disordered" evidence="1">
    <location>
        <begin position="590"/>
        <end position="613"/>
    </location>
</feature>
<feature type="region of interest" description="Disordered" evidence="1">
    <location>
        <begin position="191"/>
        <end position="221"/>
    </location>
</feature>
<dbReference type="PANTHER" id="PTHR33416:SF18">
    <property type="entry name" value="NUCLEOPORIN-LIKE PROTEIN"/>
    <property type="match status" value="1"/>
</dbReference>
<feature type="compositionally biased region" description="Basic and acidic residues" evidence="1">
    <location>
        <begin position="136"/>
        <end position="151"/>
    </location>
</feature>
<feature type="region of interest" description="Disordered" evidence="1">
    <location>
        <begin position="455"/>
        <end position="484"/>
    </location>
</feature>
<evidence type="ECO:0000313" key="3">
    <source>
        <dbReference type="Proteomes" id="UP001604336"/>
    </source>
</evidence>
<feature type="region of interest" description="Disordered" evidence="1">
    <location>
        <begin position="82"/>
        <end position="151"/>
    </location>
</feature>
<evidence type="ECO:0000256" key="1">
    <source>
        <dbReference type="SAM" id="MobiDB-lite"/>
    </source>
</evidence>
<gene>
    <name evidence="2" type="ORF">Adt_32604</name>
</gene>
<feature type="region of interest" description="Disordered" evidence="1">
    <location>
        <begin position="695"/>
        <end position="717"/>
    </location>
</feature>
<name>A0ABD1QTZ9_9LAMI</name>
<feature type="region of interest" description="Disordered" evidence="1">
    <location>
        <begin position="1"/>
        <end position="51"/>
    </location>
</feature>
<dbReference type="EMBL" id="JBFOLK010000010">
    <property type="protein sequence ID" value="KAL2479638.1"/>
    <property type="molecule type" value="Genomic_DNA"/>
</dbReference>
<feature type="region of interest" description="Disordered" evidence="1">
    <location>
        <begin position="365"/>
        <end position="387"/>
    </location>
</feature>
<evidence type="ECO:0000313" key="2">
    <source>
        <dbReference type="EMBL" id="KAL2479638.1"/>
    </source>
</evidence>
<feature type="region of interest" description="Disordered" evidence="1">
    <location>
        <begin position="283"/>
        <end position="302"/>
    </location>
</feature>
<sequence length="777" mass="84684">MEDTKTTPSLYAENGYEGRGAGGKFRKPPARKPPATPYSRPPPPNNHNGGGGVGWLSKIVDPACRLITGGATRIFPTFFSKSASSPALPPAENNDRPDAELTANAEDSVKGSSSSLLFRSAERGSPSEVADGLKSISERSEFGQVKDKNSSDSIDFSRFEQLLKGKTFSREEINHLLELLNSRVDVEGEKKKLGGGDAEQIKLTQETPRIPVKEKQQDRDRPIIGTSVQKPDVTRMYEIPRTPLEGKQKDVERLIIGTSLQKADVSDSIGASPVDIAQAYMGSRTSQRGHDPDSFMSKSKRAQPLSDEFVTKPFMPPPSPKPSICWPGAEVHKGRGYVTPQNQRGRYGHLDFPRTPYSRTIASKSRIKLQTDSRFQNRSSTPFQQSQTSIYGREKIGGDAVDSYGSVGPIRRIRNKFASEVRPRGSIFQNSSKDAHQEMVKPNLSKGFLPITEKKLEPGETSSGSKYLPGEPVAGGSEPGFQNLNQSFLNEGVRKILEHLDRNKPTPKEKAAELNRATAWRGTPDDASDTVPKGNISSLQFEELGSHKNTGFVRQKIPKEFNNDRSNARFPVQFQEKGGDEVNEAANETAKASSTGVPYHSVIPGAREGPTFGLKKTFDPQVKDLQENSFITTSNGQNETTNPIGLVPSKDQSIHFHGNKPFLPSIYINRSNPRAVSSDNGLGFSFPVSASSGFLSEPPTPSIMPSSSTNAPSQSKDVPGVPLYSFGTDKSTPRLIFSFPSPSSTSTPNASDLKFQFGSDKKARLSFSSLGKDTICC</sequence>
<organism evidence="2 3">
    <name type="scientific">Abeliophyllum distichum</name>
    <dbReference type="NCBI Taxonomy" id="126358"/>
    <lineage>
        <taxon>Eukaryota</taxon>
        <taxon>Viridiplantae</taxon>
        <taxon>Streptophyta</taxon>
        <taxon>Embryophyta</taxon>
        <taxon>Tracheophyta</taxon>
        <taxon>Spermatophyta</taxon>
        <taxon>Magnoliopsida</taxon>
        <taxon>eudicotyledons</taxon>
        <taxon>Gunneridae</taxon>
        <taxon>Pentapetalae</taxon>
        <taxon>asterids</taxon>
        <taxon>lamiids</taxon>
        <taxon>Lamiales</taxon>
        <taxon>Oleaceae</taxon>
        <taxon>Forsythieae</taxon>
        <taxon>Abeliophyllum</taxon>
    </lineage>
</organism>
<feature type="compositionally biased region" description="Basic and acidic residues" evidence="1">
    <location>
        <begin position="211"/>
        <end position="221"/>
    </location>
</feature>